<evidence type="ECO:0000256" key="1">
    <source>
        <dbReference type="ARBA" id="ARBA00023268"/>
    </source>
</evidence>
<dbReference type="InterPro" id="IPR043128">
    <property type="entry name" value="Rev_trsase/Diguanyl_cyclase"/>
</dbReference>
<dbReference type="FunFam" id="3.30.70.270:FF:000003">
    <property type="entry name" value="Transposon Ty3-G Gag-Pol polyprotein"/>
    <property type="match status" value="1"/>
</dbReference>
<dbReference type="InterPro" id="IPR043502">
    <property type="entry name" value="DNA/RNA_pol_sf"/>
</dbReference>
<dbReference type="InterPro" id="IPR041577">
    <property type="entry name" value="RT_RNaseH_2"/>
</dbReference>
<dbReference type="Proteomes" id="UP000325315">
    <property type="component" value="Unassembled WGS sequence"/>
</dbReference>
<dbReference type="EMBL" id="SMMG02000003">
    <property type="protein sequence ID" value="KAA3479573.1"/>
    <property type="molecule type" value="Genomic_DNA"/>
</dbReference>
<feature type="domain" description="Reverse transcriptase" evidence="2">
    <location>
        <begin position="43"/>
        <end position="104"/>
    </location>
</feature>
<dbReference type="OrthoDB" id="998229at2759"/>
<evidence type="ECO:0000259" key="4">
    <source>
        <dbReference type="Pfam" id="PF17921"/>
    </source>
</evidence>
<dbReference type="Gene3D" id="1.10.340.70">
    <property type="match status" value="1"/>
</dbReference>
<feature type="domain" description="Reverse transcriptase/retrotransposon-derived protein RNase H-like" evidence="3">
    <location>
        <begin position="143"/>
        <end position="219"/>
    </location>
</feature>
<dbReference type="PANTHER" id="PTHR37984:SF5">
    <property type="entry name" value="PROTEIN NYNRIN-LIKE"/>
    <property type="match status" value="1"/>
</dbReference>
<feature type="domain" description="Integrase zinc-binding" evidence="4">
    <location>
        <begin position="301"/>
        <end position="358"/>
    </location>
</feature>
<dbReference type="Pfam" id="PF17921">
    <property type="entry name" value="Integrase_H2C2"/>
    <property type="match status" value="1"/>
</dbReference>
<evidence type="ECO:0000313" key="5">
    <source>
        <dbReference type="EMBL" id="KAA3479573.1"/>
    </source>
</evidence>
<evidence type="ECO:0000259" key="2">
    <source>
        <dbReference type="Pfam" id="PF00078"/>
    </source>
</evidence>
<comment type="caution">
    <text evidence="5">The sequence shown here is derived from an EMBL/GenBank/DDBJ whole genome shotgun (WGS) entry which is preliminary data.</text>
</comment>
<dbReference type="PANTHER" id="PTHR37984">
    <property type="entry name" value="PROTEIN CBG26694"/>
    <property type="match status" value="1"/>
</dbReference>
<gene>
    <name evidence="5" type="ORF">EPI10_020073</name>
</gene>
<sequence>MKNKYSLPMINDLFDQFRGATILSKINLRFGYYQLKIKESNVLQLYLDQVIVVLIDNILVYSKIESKHDEHLRVVLQILRGKKLFAKLSKCKFWLKEVMFLGHVVSAEGIHVDLEKTERFVECFFLINTPLTKLLRKNTPFKWSDEQRASFEKFKSVLTQALVLIQLKSRKDYVVYNDTFHAGLDCVLIQDGEVIAYALRQLKPHECNYLTHDLELSCPHREVYYLHGLQKSQISHYPEGRYHLGKANVVADALSKRFITELKVNDIKVKLKQVKESKIKDFGLNSEGILCFRGSYCVPNDPDLRQSILRKAHSSHYVMHLGCNKMYQDLRHLYWWPGLKREVTNFVSKCLTCQHVKAEPQFPSWLLQPIKIPQWKWERVTINFISGLPLTPTKKDSV</sequence>
<dbReference type="Gene3D" id="3.30.70.270">
    <property type="match status" value="2"/>
</dbReference>
<dbReference type="Pfam" id="PF00078">
    <property type="entry name" value="RVT_1"/>
    <property type="match status" value="1"/>
</dbReference>
<organism evidence="5 6">
    <name type="scientific">Gossypium australe</name>
    <dbReference type="NCBI Taxonomy" id="47621"/>
    <lineage>
        <taxon>Eukaryota</taxon>
        <taxon>Viridiplantae</taxon>
        <taxon>Streptophyta</taxon>
        <taxon>Embryophyta</taxon>
        <taxon>Tracheophyta</taxon>
        <taxon>Spermatophyta</taxon>
        <taxon>Magnoliopsida</taxon>
        <taxon>eudicotyledons</taxon>
        <taxon>Gunneridae</taxon>
        <taxon>Pentapetalae</taxon>
        <taxon>rosids</taxon>
        <taxon>malvids</taxon>
        <taxon>Malvales</taxon>
        <taxon>Malvaceae</taxon>
        <taxon>Malvoideae</taxon>
        <taxon>Gossypium</taxon>
    </lineage>
</organism>
<dbReference type="InterPro" id="IPR000477">
    <property type="entry name" value="RT_dom"/>
</dbReference>
<dbReference type="GO" id="GO:0003824">
    <property type="term" value="F:catalytic activity"/>
    <property type="evidence" value="ECO:0007669"/>
    <property type="project" value="UniProtKB-KW"/>
</dbReference>
<reference evidence="6" key="1">
    <citation type="journal article" date="2019" name="Plant Biotechnol. J.">
        <title>Genome sequencing of the Australian wild diploid species Gossypium australe highlights disease resistance and delayed gland morphogenesis.</title>
        <authorList>
            <person name="Cai Y."/>
            <person name="Cai X."/>
            <person name="Wang Q."/>
            <person name="Wang P."/>
            <person name="Zhang Y."/>
            <person name="Cai C."/>
            <person name="Xu Y."/>
            <person name="Wang K."/>
            <person name="Zhou Z."/>
            <person name="Wang C."/>
            <person name="Geng S."/>
            <person name="Li B."/>
            <person name="Dong Q."/>
            <person name="Hou Y."/>
            <person name="Wang H."/>
            <person name="Ai P."/>
            <person name="Liu Z."/>
            <person name="Yi F."/>
            <person name="Sun M."/>
            <person name="An G."/>
            <person name="Cheng J."/>
            <person name="Zhang Y."/>
            <person name="Shi Q."/>
            <person name="Xie Y."/>
            <person name="Shi X."/>
            <person name="Chang Y."/>
            <person name="Huang F."/>
            <person name="Chen Y."/>
            <person name="Hong S."/>
            <person name="Mi L."/>
            <person name="Sun Q."/>
            <person name="Zhang L."/>
            <person name="Zhou B."/>
            <person name="Peng R."/>
            <person name="Zhang X."/>
            <person name="Liu F."/>
        </authorList>
    </citation>
    <scope>NUCLEOTIDE SEQUENCE [LARGE SCALE GENOMIC DNA]</scope>
    <source>
        <strain evidence="6">cv. PA1801</strain>
    </source>
</reference>
<evidence type="ECO:0000313" key="6">
    <source>
        <dbReference type="Proteomes" id="UP000325315"/>
    </source>
</evidence>
<evidence type="ECO:0000259" key="3">
    <source>
        <dbReference type="Pfam" id="PF17919"/>
    </source>
</evidence>
<dbReference type="SUPFAM" id="SSF56672">
    <property type="entry name" value="DNA/RNA polymerases"/>
    <property type="match status" value="1"/>
</dbReference>
<accession>A0A5B6WDU9</accession>
<dbReference type="InterPro" id="IPR050951">
    <property type="entry name" value="Retrovirus_Pol_polyprotein"/>
</dbReference>
<dbReference type="AlphaFoldDB" id="A0A5B6WDU9"/>
<name>A0A5B6WDU9_9ROSI</name>
<dbReference type="CDD" id="cd01647">
    <property type="entry name" value="RT_LTR"/>
    <property type="match status" value="1"/>
</dbReference>
<protein>
    <submittedName>
        <fullName evidence="5">Transposon Ty3-I Gag-Pol polyprotein</fullName>
    </submittedName>
</protein>
<proteinExistence type="predicted"/>
<dbReference type="Pfam" id="PF17919">
    <property type="entry name" value="RT_RNaseH_2"/>
    <property type="match status" value="1"/>
</dbReference>
<keyword evidence="6" id="KW-1185">Reference proteome</keyword>
<dbReference type="InterPro" id="IPR041588">
    <property type="entry name" value="Integrase_H2C2"/>
</dbReference>
<keyword evidence="1" id="KW-0511">Multifunctional enzyme</keyword>